<sequence length="123" mass="13114">MLGDLQVLLARAELVDQSAKQTATAITEATAAYQAQVDDMVAKLRVETASIVLKTTEHAAQSLVGQQQATLQKAATLALQQALTDTVLKRTRRDWIMTASVSALTGSIFTLGLMGAHAWLFGS</sequence>
<organism evidence="2 3">
    <name type="scientific">Aquabacterium soli</name>
    <dbReference type="NCBI Taxonomy" id="2493092"/>
    <lineage>
        <taxon>Bacteria</taxon>
        <taxon>Pseudomonadati</taxon>
        <taxon>Pseudomonadota</taxon>
        <taxon>Betaproteobacteria</taxon>
        <taxon>Burkholderiales</taxon>
        <taxon>Aquabacterium</taxon>
    </lineage>
</organism>
<dbReference type="EMBL" id="RSED01000026">
    <property type="protein sequence ID" value="RRS01201.1"/>
    <property type="molecule type" value="Genomic_DNA"/>
</dbReference>
<dbReference type="Proteomes" id="UP000269265">
    <property type="component" value="Unassembled WGS sequence"/>
</dbReference>
<evidence type="ECO:0000313" key="3">
    <source>
        <dbReference type="Proteomes" id="UP000269265"/>
    </source>
</evidence>
<keyword evidence="1" id="KW-0472">Membrane</keyword>
<dbReference type="RefSeq" id="WP_125245301.1">
    <property type="nucleotide sequence ID" value="NZ_RSED01000026.1"/>
</dbReference>
<keyword evidence="3" id="KW-1185">Reference proteome</keyword>
<dbReference type="AlphaFoldDB" id="A0A426V2X4"/>
<name>A0A426V2X4_9BURK</name>
<gene>
    <name evidence="2" type="ORF">EIP75_21745</name>
</gene>
<evidence type="ECO:0000256" key="1">
    <source>
        <dbReference type="SAM" id="Phobius"/>
    </source>
</evidence>
<feature type="transmembrane region" description="Helical" evidence="1">
    <location>
        <begin position="95"/>
        <end position="120"/>
    </location>
</feature>
<evidence type="ECO:0000313" key="2">
    <source>
        <dbReference type="EMBL" id="RRS01201.1"/>
    </source>
</evidence>
<reference evidence="2 3" key="1">
    <citation type="submission" date="2018-12" db="EMBL/GenBank/DDBJ databases">
        <title>The whole draft genome of Aquabacterium sp. SJQ9.</title>
        <authorList>
            <person name="Sun L."/>
            <person name="Gao X."/>
            <person name="Chen W."/>
            <person name="Huang K."/>
        </authorList>
    </citation>
    <scope>NUCLEOTIDE SEQUENCE [LARGE SCALE GENOMIC DNA]</scope>
    <source>
        <strain evidence="2 3">SJQ9</strain>
    </source>
</reference>
<protein>
    <submittedName>
        <fullName evidence="2">Uncharacterized protein</fullName>
    </submittedName>
</protein>
<comment type="caution">
    <text evidence="2">The sequence shown here is derived from an EMBL/GenBank/DDBJ whole genome shotgun (WGS) entry which is preliminary data.</text>
</comment>
<keyword evidence="1" id="KW-1133">Transmembrane helix</keyword>
<keyword evidence="1" id="KW-0812">Transmembrane</keyword>
<accession>A0A426V2X4</accession>
<proteinExistence type="predicted"/>